<comment type="caution">
    <text evidence="1">The sequence shown here is derived from an EMBL/GenBank/DDBJ whole genome shotgun (WGS) entry which is preliminary data.</text>
</comment>
<dbReference type="AlphaFoldDB" id="A0A392W2C3"/>
<evidence type="ECO:0000313" key="1">
    <source>
        <dbReference type="EMBL" id="MCI93842.1"/>
    </source>
</evidence>
<accession>A0A392W2C3</accession>
<dbReference type="Proteomes" id="UP000265520">
    <property type="component" value="Unassembled WGS sequence"/>
</dbReference>
<sequence>MGCYSLTDSDNHQLLDLQKLLDDHCFNWTAMIDGGGCRDQLVFIP</sequence>
<organism evidence="1 2">
    <name type="scientific">Trifolium medium</name>
    <dbReference type="NCBI Taxonomy" id="97028"/>
    <lineage>
        <taxon>Eukaryota</taxon>
        <taxon>Viridiplantae</taxon>
        <taxon>Streptophyta</taxon>
        <taxon>Embryophyta</taxon>
        <taxon>Tracheophyta</taxon>
        <taxon>Spermatophyta</taxon>
        <taxon>Magnoliopsida</taxon>
        <taxon>eudicotyledons</taxon>
        <taxon>Gunneridae</taxon>
        <taxon>Pentapetalae</taxon>
        <taxon>rosids</taxon>
        <taxon>fabids</taxon>
        <taxon>Fabales</taxon>
        <taxon>Fabaceae</taxon>
        <taxon>Papilionoideae</taxon>
        <taxon>50 kb inversion clade</taxon>
        <taxon>NPAAA clade</taxon>
        <taxon>Hologalegina</taxon>
        <taxon>IRL clade</taxon>
        <taxon>Trifolieae</taxon>
        <taxon>Trifolium</taxon>
    </lineage>
</organism>
<feature type="non-terminal residue" evidence="1">
    <location>
        <position position="45"/>
    </location>
</feature>
<reference evidence="1 2" key="1">
    <citation type="journal article" date="2018" name="Front. Plant Sci.">
        <title>Red Clover (Trifolium pratense) and Zigzag Clover (T. medium) - A Picture of Genomic Similarities and Differences.</title>
        <authorList>
            <person name="Dluhosova J."/>
            <person name="Istvanek J."/>
            <person name="Nedelnik J."/>
            <person name="Repkova J."/>
        </authorList>
    </citation>
    <scope>NUCLEOTIDE SEQUENCE [LARGE SCALE GENOMIC DNA]</scope>
    <source>
        <strain evidence="2">cv. 10/8</strain>
        <tissue evidence="1">Leaf</tissue>
    </source>
</reference>
<name>A0A392W2C3_9FABA</name>
<dbReference type="EMBL" id="LXQA011340551">
    <property type="protein sequence ID" value="MCI93842.1"/>
    <property type="molecule type" value="Genomic_DNA"/>
</dbReference>
<evidence type="ECO:0000313" key="2">
    <source>
        <dbReference type="Proteomes" id="UP000265520"/>
    </source>
</evidence>
<keyword evidence="2" id="KW-1185">Reference proteome</keyword>
<protein>
    <submittedName>
        <fullName evidence="1">Uncharacterized protein</fullName>
    </submittedName>
</protein>
<proteinExistence type="predicted"/>